<feature type="region of interest" description="Disordered" evidence="1">
    <location>
        <begin position="304"/>
        <end position="545"/>
    </location>
</feature>
<feature type="compositionally biased region" description="Pro residues" evidence="1">
    <location>
        <begin position="901"/>
        <end position="924"/>
    </location>
</feature>
<feature type="region of interest" description="Disordered" evidence="1">
    <location>
        <begin position="773"/>
        <end position="811"/>
    </location>
</feature>
<reference evidence="3 4" key="1">
    <citation type="submission" date="2019-04" db="EMBL/GenBank/DDBJ databases">
        <title>Draft genome of the big-headed turtle Platysternon megacephalum.</title>
        <authorList>
            <person name="Gong S."/>
        </authorList>
    </citation>
    <scope>NUCLEOTIDE SEQUENCE [LARGE SCALE GENOMIC DNA]</scope>
    <source>
        <strain evidence="3">DO16091913</strain>
        <tissue evidence="3">Muscle</tissue>
    </source>
</reference>
<feature type="compositionally biased region" description="Low complexity" evidence="1">
    <location>
        <begin position="148"/>
        <end position="160"/>
    </location>
</feature>
<feature type="region of interest" description="Disordered" evidence="1">
    <location>
        <begin position="243"/>
        <end position="288"/>
    </location>
</feature>
<feature type="region of interest" description="Disordered" evidence="1">
    <location>
        <begin position="129"/>
        <end position="193"/>
    </location>
</feature>
<reference evidence="3 4" key="2">
    <citation type="submission" date="2019-04" db="EMBL/GenBank/DDBJ databases">
        <title>The genome sequence of big-headed turtle.</title>
        <authorList>
            <person name="Gong S."/>
        </authorList>
    </citation>
    <scope>NUCLEOTIDE SEQUENCE [LARGE SCALE GENOMIC DNA]</scope>
    <source>
        <strain evidence="3">DO16091913</strain>
        <tissue evidence="3">Muscle</tissue>
    </source>
</reference>
<accession>A0A4D9DZD4</accession>
<keyword evidence="4" id="KW-1185">Reference proteome</keyword>
<dbReference type="EMBL" id="QXTE01000157">
    <property type="protein sequence ID" value="TFK03561.1"/>
    <property type="molecule type" value="Genomic_DNA"/>
</dbReference>
<dbReference type="GO" id="GO:0010369">
    <property type="term" value="C:chromocenter"/>
    <property type="evidence" value="ECO:0007669"/>
    <property type="project" value="TreeGrafter"/>
</dbReference>
<feature type="region of interest" description="Disordered" evidence="1">
    <location>
        <begin position="562"/>
        <end position="626"/>
    </location>
</feature>
<feature type="compositionally biased region" description="Pro residues" evidence="1">
    <location>
        <begin position="487"/>
        <end position="498"/>
    </location>
</feature>
<dbReference type="GO" id="GO:0003677">
    <property type="term" value="F:DNA binding"/>
    <property type="evidence" value="ECO:0007669"/>
    <property type="project" value="InterPro"/>
</dbReference>
<feature type="compositionally biased region" description="Low complexity" evidence="1">
    <location>
        <begin position="429"/>
        <end position="444"/>
    </location>
</feature>
<feature type="compositionally biased region" description="Basic residues" evidence="1">
    <location>
        <begin position="1127"/>
        <end position="1144"/>
    </location>
</feature>
<sequence length="1144" mass="115569">MNGGDEPAGGDPGGCPVAVPVGWQRKVEEGAVRYISPSGTNLTSLEQTRAYLLTDGTCKCGLECPLNVHKVFNFNPVAVVVPRGGAGARGDQDMTKLCNHRRKTVAMATLYRSMESAAPLGLPRLGPGAGLSQTYHSGIASRQPPAPFGRAPGPEAEGPGKPQPVEKAPADPCLARLGDRPTSTRPSQASSFPRHHSALFGDVFPGRTPCVSSSNGAYPGRPAFPLQSFGLEPLDPAPRPFPLGSPAGLPFLPPDEMVPPAAPSPLGKPPVPATPPPEGAPAWSSRACPLPAGASLGRLAASTTLSSISSPGGSAELFLQCSRPSSASSEPGGPPLGPRPPAGAPQPCKDEAPPSNALANQSSNNPPVPLGAVPEGKGPPAFLGLPLSQLLQQPGAPSFPASSLLSAAAKAQLASQRHADEPPSSTLPGRVLGSNVLLSVVGGRALPKPRRQRRAPTVLRLLKDSQQGPAGPEEAPTHRARPREQPPRPPPGGAPPPGEAKGSPLAPLAPSQPLSSLLSLLGAQPPGLPPLPLGDSPPGLLPSFQDFNSQLLSLFSQLASASSDLASGSPPQPKAPAPSTAAGATVSPAATKAASGSGPSSGAGEGSLGGQRGLPPPEPFPFLGQEQVLPFGGSLPPGLLQGGFLGSLPFSLALCQPQLLGCPGQGEAPLPALGLPGEPEGQVLQTLLMASLLQSQPQSPLLPLGGLGLPGLDLLQQPGGLLPALLPLPDPPCQGDLPDGPLQPLLFPALPASPAVIALNSALLAAGLAAPDAQPGVAGSPMAPTSTGTTPTTTEALEPPGAFGSVPVPPSSSGRLHPLLPPLVSPLLSAALLGDLSALSPLGAAGSPLLQSQPQLLPPALPAPLGFQLFQGQPPVLSPLGSASPLACLLQLSPGFGAPEKPAPSEGPSPNPPSVPEPEPPTPFAPFCTDAAPPALPRALDSPAVPRATDCPAMGTLEPAGPGQQGALAFATPVGQLDTGPPCSRTPLKRARRSGEGLNGNIPPRAAPRRAKSARRGARRGRGGWGSRRHFNGQAGEPGEKAAPSGHPPHPAWRCNGEIPVPGTAGPLAPSKAEEIKGNPGRLRPSRRGRRRKVSAPRPSTRLETPRARGPTAEPGSVPTEDGAPGRRPRPGRPAKNRRRKLVT</sequence>
<name>A0A4D9DZD4_9SAUR</name>
<dbReference type="GO" id="GO:0005634">
    <property type="term" value="C:nucleus"/>
    <property type="evidence" value="ECO:0007669"/>
    <property type="project" value="TreeGrafter"/>
</dbReference>
<feature type="compositionally biased region" description="Low complexity" evidence="1">
    <location>
        <begin position="304"/>
        <end position="314"/>
    </location>
</feature>
<dbReference type="AlphaFoldDB" id="A0A4D9DZD4"/>
<feature type="compositionally biased region" description="Pro residues" evidence="1">
    <location>
        <begin position="251"/>
        <end position="279"/>
    </location>
</feature>
<dbReference type="InterPro" id="IPR001739">
    <property type="entry name" value="Methyl_CpG_DNA-bd"/>
</dbReference>
<evidence type="ECO:0000313" key="4">
    <source>
        <dbReference type="Proteomes" id="UP000297703"/>
    </source>
</evidence>
<feature type="compositionally biased region" description="Basic residues" evidence="1">
    <location>
        <begin position="1084"/>
        <end position="1095"/>
    </location>
</feature>
<protein>
    <submittedName>
        <fullName evidence="3">CD83 antigen-like</fullName>
    </submittedName>
</protein>
<dbReference type="Proteomes" id="UP000297703">
    <property type="component" value="Unassembled WGS sequence"/>
</dbReference>
<feature type="compositionally biased region" description="Low complexity" evidence="1">
    <location>
        <begin position="589"/>
        <end position="598"/>
    </location>
</feature>
<feature type="compositionally biased region" description="Low complexity" evidence="1">
    <location>
        <begin position="499"/>
        <end position="525"/>
    </location>
</feature>
<dbReference type="PANTHER" id="PTHR16112">
    <property type="entry name" value="METHYL-CPG BINDING PROTEIN, DROSOPHILA"/>
    <property type="match status" value="1"/>
</dbReference>
<feature type="compositionally biased region" description="Polar residues" evidence="1">
    <location>
        <begin position="181"/>
        <end position="191"/>
    </location>
</feature>
<evidence type="ECO:0000256" key="1">
    <source>
        <dbReference type="SAM" id="MobiDB-lite"/>
    </source>
</evidence>
<dbReference type="PROSITE" id="PS50982">
    <property type="entry name" value="MBD"/>
    <property type="match status" value="1"/>
</dbReference>
<dbReference type="OrthoDB" id="641149at2759"/>
<feature type="compositionally biased region" description="Low complexity" evidence="1">
    <location>
        <begin position="533"/>
        <end position="545"/>
    </location>
</feature>
<feature type="compositionally biased region" description="Pro residues" evidence="1">
    <location>
        <begin position="332"/>
        <end position="344"/>
    </location>
</feature>
<evidence type="ECO:0000313" key="3">
    <source>
        <dbReference type="EMBL" id="TFK03561.1"/>
    </source>
</evidence>
<feature type="domain" description="MBD" evidence="2">
    <location>
        <begin position="9"/>
        <end position="79"/>
    </location>
</feature>
<feature type="compositionally biased region" description="Low complexity" evidence="1">
    <location>
        <begin position="930"/>
        <end position="944"/>
    </location>
</feature>
<evidence type="ECO:0000259" key="2">
    <source>
        <dbReference type="PROSITE" id="PS50982"/>
    </source>
</evidence>
<proteinExistence type="predicted"/>
<organism evidence="3 4">
    <name type="scientific">Platysternon megacephalum</name>
    <name type="common">big-headed turtle</name>
    <dbReference type="NCBI Taxonomy" id="55544"/>
    <lineage>
        <taxon>Eukaryota</taxon>
        <taxon>Metazoa</taxon>
        <taxon>Chordata</taxon>
        <taxon>Craniata</taxon>
        <taxon>Vertebrata</taxon>
        <taxon>Euteleostomi</taxon>
        <taxon>Archelosauria</taxon>
        <taxon>Testudinata</taxon>
        <taxon>Testudines</taxon>
        <taxon>Cryptodira</taxon>
        <taxon>Durocryptodira</taxon>
        <taxon>Testudinoidea</taxon>
        <taxon>Platysternidae</taxon>
        <taxon>Platysternon</taxon>
    </lineage>
</organism>
<dbReference type="PANTHER" id="PTHR16112:SF17">
    <property type="entry name" value="METHYL-CPG-BINDING DOMAIN PROTEIN 6"/>
    <property type="match status" value="1"/>
</dbReference>
<feature type="compositionally biased region" description="Low complexity" evidence="1">
    <location>
        <begin position="380"/>
        <end position="415"/>
    </location>
</feature>
<feature type="compositionally biased region" description="Basic residues" evidence="1">
    <location>
        <begin position="1007"/>
        <end position="1031"/>
    </location>
</feature>
<feature type="compositionally biased region" description="Gly residues" evidence="1">
    <location>
        <begin position="599"/>
        <end position="612"/>
    </location>
</feature>
<gene>
    <name evidence="3" type="ORF">DR999_PMT14124</name>
</gene>
<dbReference type="SMART" id="SM00391">
    <property type="entry name" value="MBD"/>
    <property type="match status" value="1"/>
</dbReference>
<dbReference type="STRING" id="55544.A0A4D9DZD4"/>
<comment type="caution">
    <text evidence="3">The sequence shown here is derived from an EMBL/GenBank/DDBJ whole genome shotgun (WGS) entry which is preliminary data.</text>
</comment>
<dbReference type="GO" id="GO:0003682">
    <property type="term" value="F:chromatin binding"/>
    <property type="evidence" value="ECO:0007669"/>
    <property type="project" value="TreeGrafter"/>
</dbReference>
<feature type="region of interest" description="Disordered" evidence="1">
    <location>
        <begin position="897"/>
        <end position="1144"/>
    </location>
</feature>